<protein>
    <submittedName>
        <fullName evidence="3">WYL domain-containing protein</fullName>
    </submittedName>
</protein>
<evidence type="ECO:0000313" key="4">
    <source>
        <dbReference type="Proteomes" id="UP001524473"/>
    </source>
</evidence>
<dbReference type="InterPro" id="IPR051534">
    <property type="entry name" value="CBASS_pafABC_assoc_protein"/>
</dbReference>
<feature type="domain" description="WYL" evidence="1">
    <location>
        <begin position="140"/>
        <end position="214"/>
    </location>
</feature>
<dbReference type="Pfam" id="PF13280">
    <property type="entry name" value="WYL"/>
    <property type="match status" value="1"/>
</dbReference>
<sequence length="320" mass="37520">MQGQGNMRIVELLRFLYQQTDENHPVTVSDMISYLNEKRIQAVRQTIYADIDILTDAGFDIVVVKSTQNQYFMGNRLFEYPELKMLTDAVASSKIISRRKSEALIRKLCHLTSTYQASQLEKLASLSSRVKPDNEKVYYIIDTIYAAVLDHRQIRFQYYEYTQSKEKVLKHDGYCYLLDPYALEWKNDHYYLIGYSHKHQRMAHFRVDRLANIELLESRFFPSEEFDTAAYTNKIVDMFAVASSIRVDLLCSNELMRVMIDDYGEDIPVQPCDEDHFLTTIEVNPSSTFYGWVFQFMGKIKILSPQKCVDEMRRAAELFV</sequence>
<dbReference type="RefSeq" id="WP_256192403.1">
    <property type="nucleotide sequence ID" value="NZ_JANFZG010000063.1"/>
</dbReference>
<feature type="domain" description="WCX" evidence="2">
    <location>
        <begin position="252"/>
        <end position="317"/>
    </location>
</feature>
<dbReference type="InterPro" id="IPR036390">
    <property type="entry name" value="WH_DNA-bd_sf"/>
</dbReference>
<evidence type="ECO:0000259" key="2">
    <source>
        <dbReference type="Pfam" id="PF25583"/>
    </source>
</evidence>
<dbReference type="InterPro" id="IPR057727">
    <property type="entry name" value="WCX_dom"/>
</dbReference>
<dbReference type="EMBL" id="JANFZH010000062">
    <property type="protein sequence ID" value="MCQ4841656.1"/>
    <property type="molecule type" value="Genomic_DNA"/>
</dbReference>
<evidence type="ECO:0000313" key="3">
    <source>
        <dbReference type="EMBL" id="MCQ4841656.1"/>
    </source>
</evidence>
<gene>
    <name evidence="3" type="ORF">NE695_17230</name>
</gene>
<dbReference type="Pfam" id="PF25583">
    <property type="entry name" value="WCX"/>
    <property type="match status" value="1"/>
</dbReference>
<accession>A0ABT1S3Y8</accession>
<keyword evidence="4" id="KW-1185">Reference proteome</keyword>
<dbReference type="PANTHER" id="PTHR34580:SF1">
    <property type="entry name" value="PROTEIN PAFC"/>
    <property type="match status" value="1"/>
</dbReference>
<name>A0ABT1S3Y8_9FIRM</name>
<dbReference type="InterPro" id="IPR026881">
    <property type="entry name" value="WYL_dom"/>
</dbReference>
<evidence type="ECO:0000259" key="1">
    <source>
        <dbReference type="Pfam" id="PF13280"/>
    </source>
</evidence>
<dbReference type="PROSITE" id="PS52050">
    <property type="entry name" value="WYL"/>
    <property type="match status" value="1"/>
</dbReference>
<dbReference type="Proteomes" id="UP001524473">
    <property type="component" value="Unassembled WGS sequence"/>
</dbReference>
<comment type="caution">
    <text evidence="3">The sequence shown here is derived from an EMBL/GenBank/DDBJ whole genome shotgun (WGS) entry which is preliminary data.</text>
</comment>
<dbReference type="PANTHER" id="PTHR34580">
    <property type="match status" value="1"/>
</dbReference>
<dbReference type="SUPFAM" id="SSF46785">
    <property type="entry name" value="Winged helix' DNA-binding domain"/>
    <property type="match status" value="1"/>
</dbReference>
<reference evidence="3 4" key="1">
    <citation type="submission" date="2022-06" db="EMBL/GenBank/DDBJ databases">
        <title>Isolation of gut microbiota from human fecal samples.</title>
        <authorList>
            <person name="Pamer E.G."/>
            <person name="Barat B."/>
            <person name="Waligurski E."/>
            <person name="Medina S."/>
            <person name="Paddock L."/>
            <person name="Mostad J."/>
        </authorList>
    </citation>
    <scope>NUCLEOTIDE SEQUENCE [LARGE SCALE GENOMIC DNA]</scope>
    <source>
        <strain evidence="3 4">DFI.9.73</strain>
    </source>
</reference>
<organism evidence="3 4">
    <name type="scientific">Neglectibacter timonensis</name>
    <dbReference type="NCBI Taxonomy" id="1776382"/>
    <lineage>
        <taxon>Bacteria</taxon>
        <taxon>Bacillati</taxon>
        <taxon>Bacillota</taxon>
        <taxon>Clostridia</taxon>
        <taxon>Eubacteriales</taxon>
        <taxon>Oscillospiraceae</taxon>
        <taxon>Neglectibacter</taxon>
    </lineage>
</organism>
<proteinExistence type="predicted"/>